<dbReference type="GO" id="GO:0016020">
    <property type="term" value="C:membrane"/>
    <property type="evidence" value="ECO:0007669"/>
    <property type="project" value="InterPro"/>
</dbReference>
<evidence type="ECO:0000256" key="2">
    <source>
        <dbReference type="ARBA" id="ARBA00022670"/>
    </source>
</evidence>
<dbReference type="GO" id="GO:0004222">
    <property type="term" value="F:metalloendopeptidase activity"/>
    <property type="evidence" value="ECO:0007669"/>
    <property type="project" value="UniProtKB-UniRule"/>
</dbReference>
<dbReference type="Gene3D" id="2.30.34.10">
    <property type="entry name" value="Leishmanolysin domain 4"/>
    <property type="match status" value="1"/>
</dbReference>
<dbReference type="AlphaFoldDB" id="A0AAW0EZY0"/>
<feature type="transmembrane region" description="Helical" evidence="8">
    <location>
        <begin position="249"/>
        <end position="269"/>
    </location>
</feature>
<evidence type="ECO:0000256" key="7">
    <source>
        <dbReference type="RuleBase" id="RU366077"/>
    </source>
</evidence>
<keyword evidence="8" id="KW-0472">Membrane</keyword>
<comment type="similarity">
    <text evidence="1 7">Belongs to the peptidase M8 family.</text>
</comment>
<keyword evidence="3 7" id="KW-0479">Metal-binding</keyword>
<dbReference type="EMBL" id="JAECZO010000315">
    <property type="protein sequence ID" value="KAK7199359.1"/>
    <property type="molecule type" value="Genomic_DNA"/>
</dbReference>
<dbReference type="Pfam" id="PF01457">
    <property type="entry name" value="Peptidase_M8"/>
    <property type="match status" value="1"/>
</dbReference>
<keyword evidence="6 7" id="KW-0482">Metalloprotease</keyword>
<keyword evidence="8" id="KW-1133">Transmembrane helix</keyword>
<accession>A0AAW0EZY0</accession>
<dbReference type="Gene3D" id="2.10.55.10">
    <property type="entry name" value="Leishmanolysin domain 3"/>
    <property type="match status" value="1"/>
</dbReference>
<keyword evidence="2 7" id="KW-0645">Protease</keyword>
<proteinExistence type="inferred from homology"/>
<evidence type="ECO:0000256" key="1">
    <source>
        <dbReference type="ARBA" id="ARBA00005860"/>
    </source>
</evidence>
<evidence type="ECO:0000256" key="5">
    <source>
        <dbReference type="ARBA" id="ARBA00022833"/>
    </source>
</evidence>
<dbReference type="InterPro" id="IPR001577">
    <property type="entry name" value="Peptidase_M8"/>
</dbReference>
<reference evidence="9 10" key="1">
    <citation type="journal article" date="2021" name="MBio">
        <title>A New Model Trypanosomatid, Novymonas esmeraldas: Genomic Perception of Its 'Candidatus Pandoraea novymonadis' Endosymbiont.</title>
        <authorList>
            <person name="Zakharova A."/>
            <person name="Saura A."/>
            <person name="Butenko A."/>
            <person name="Podesvova L."/>
            <person name="Warmusova S."/>
            <person name="Kostygov A.Y."/>
            <person name="Nenarokova A."/>
            <person name="Lukes J."/>
            <person name="Opperdoes F.R."/>
            <person name="Yurchenko V."/>
        </authorList>
    </citation>
    <scope>NUCLEOTIDE SEQUENCE [LARGE SCALE GENOMIC DNA]</scope>
    <source>
        <strain evidence="9 10">E262AT.01</strain>
    </source>
</reference>
<dbReference type="GO" id="GO:0006508">
    <property type="term" value="P:proteolysis"/>
    <property type="evidence" value="ECO:0007669"/>
    <property type="project" value="UniProtKB-KW"/>
</dbReference>
<keyword evidence="4 7" id="KW-0378">Hydrolase</keyword>
<keyword evidence="10" id="KW-1185">Reference proteome</keyword>
<evidence type="ECO:0000256" key="6">
    <source>
        <dbReference type="ARBA" id="ARBA00023049"/>
    </source>
</evidence>
<evidence type="ECO:0000313" key="10">
    <source>
        <dbReference type="Proteomes" id="UP001430356"/>
    </source>
</evidence>
<keyword evidence="5 7" id="KW-0862">Zinc</keyword>
<name>A0AAW0EZY0_9TRYP</name>
<sequence length="270" mass="28177">MKDELMSGVNGASHYPALTIAAMGGHGLLQRVTTTVAEPMVCGWNAGGGLLTGEVRYQRHLAVPGGVLRVRRRHQDGVCMSHCRALGRCGVLTHSARLPPRQSQYFSNLATGGSDDMMDCCPYVQGFGNTTGAVDRHNLKGSVLGVASMYLDAPAGYAVCGQTYTQTAICAAVWCAATTYIVKVSGAKRFCVCKPGSKLSLSSLSNTFTGGEITHPSNESLSVCDTLVCVNTVLDERYTAMLANRNAEAAPAAMTAALAAAAIALALLVG</sequence>
<gene>
    <name evidence="9" type="ORF">NESM_000909100</name>
</gene>
<evidence type="ECO:0000256" key="3">
    <source>
        <dbReference type="ARBA" id="ARBA00022723"/>
    </source>
</evidence>
<evidence type="ECO:0000256" key="8">
    <source>
        <dbReference type="SAM" id="Phobius"/>
    </source>
</evidence>
<comment type="cofactor">
    <cofactor evidence="7">
        <name>Zn(2+)</name>
        <dbReference type="ChEBI" id="CHEBI:29105"/>
    </cofactor>
    <text evidence="7">Binds 1 zinc ion per subunit.</text>
</comment>
<protein>
    <recommendedName>
        <fullName evidence="7">Leishmanolysin-like peptidase</fullName>
        <ecNumber evidence="7">3.4.24.-</ecNumber>
    </recommendedName>
</protein>
<comment type="caution">
    <text evidence="9">The sequence shown here is derived from an EMBL/GenBank/DDBJ whole genome shotgun (WGS) entry which is preliminary data.</text>
</comment>
<dbReference type="GO" id="GO:0007155">
    <property type="term" value="P:cell adhesion"/>
    <property type="evidence" value="ECO:0007669"/>
    <property type="project" value="InterPro"/>
</dbReference>
<dbReference type="SUPFAM" id="SSF55486">
    <property type="entry name" value="Metalloproteases ('zincins'), catalytic domain"/>
    <property type="match status" value="1"/>
</dbReference>
<evidence type="ECO:0000313" key="9">
    <source>
        <dbReference type="EMBL" id="KAK7199359.1"/>
    </source>
</evidence>
<organism evidence="9 10">
    <name type="scientific">Novymonas esmeraldas</name>
    <dbReference type="NCBI Taxonomy" id="1808958"/>
    <lineage>
        <taxon>Eukaryota</taxon>
        <taxon>Discoba</taxon>
        <taxon>Euglenozoa</taxon>
        <taxon>Kinetoplastea</taxon>
        <taxon>Metakinetoplastina</taxon>
        <taxon>Trypanosomatida</taxon>
        <taxon>Trypanosomatidae</taxon>
        <taxon>Novymonas</taxon>
    </lineage>
</organism>
<dbReference type="EC" id="3.4.24.-" evidence="7"/>
<evidence type="ECO:0000256" key="4">
    <source>
        <dbReference type="ARBA" id="ARBA00022801"/>
    </source>
</evidence>
<dbReference type="Proteomes" id="UP001430356">
    <property type="component" value="Unassembled WGS sequence"/>
</dbReference>
<keyword evidence="8" id="KW-0812">Transmembrane</keyword>
<dbReference type="GO" id="GO:0046872">
    <property type="term" value="F:metal ion binding"/>
    <property type="evidence" value="ECO:0007669"/>
    <property type="project" value="UniProtKB-KW"/>
</dbReference>